<dbReference type="PANTHER" id="PTHR23501:SF50">
    <property type="entry name" value="MFS SIDEROCHROME IRON TRANSPORTER MIRB (AFU_ORTHOLOGUE AFUA_3G03640)-RELATED"/>
    <property type="match status" value="1"/>
</dbReference>
<dbReference type="AlphaFoldDB" id="A0A1Q8RWR5"/>
<evidence type="ECO:0000256" key="1">
    <source>
        <dbReference type="ARBA" id="ARBA00004141"/>
    </source>
</evidence>
<dbReference type="PROSITE" id="PS50850">
    <property type="entry name" value="MFS"/>
    <property type="match status" value="1"/>
</dbReference>
<proteinExistence type="inferred from homology"/>
<evidence type="ECO:0000256" key="2">
    <source>
        <dbReference type="ARBA" id="ARBA00008335"/>
    </source>
</evidence>
<evidence type="ECO:0000256" key="7">
    <source>
        <dbReference type="ARBA" id="ARBA00023004"/>
    </source>
</evidence>
<keyword evidence="6 11" id="KW-1133">Transmembrane helix</keyword>
<evidence type="ECO:0000256" key="9">
    <source>
        <dbReference type="ARBA" id="ARBA00023136"/>
    </source>
</evidence>
<feature type="transmembrane region" description="Helical" evidence="11">
    <location>
        <begin position="182"/>
        <end position="202"/>
    </location>
</feature>
<keyword evidence="7" id="KW-0408">Iron</keyword>
<dbReference type="GO" id="GO:0010106">
    <property type="term" value="P:cellular response to iron ion starvation"/>
    <property type="evidence" value="ECO:0007669"/>
    <property type="project" value="UniProtKB-ARBA"/>
</dbReference>
<dbReference type="FunFam" id="1.20.1250.20:FF:000302">
    <property type="entry name" value="MFS siderochrome iron transporter MirB"/>
    <property type="match status" value="1"/>
</dbReference>
<feature type="transmembrane region" description="Helical" evidence="11">
    <location>
        <begin position="457"/>
        <end position="483"/>
    </location>
</feature>
<feature type="transmembrane region" description="Helical" evidence="11">
    <location>
        <begin position="209"/>
        <end position="227"/>
    </location>
</feature>
<keyword evidence="4" id="KW-0410">Iron transport</keyword>
<feature type="transmembrane region" description="Helical" evidence="11">
    <location>
        <begin position="239"/>
        <end position="261"/>
    </location>
</feature>
<feature type="transmembrane region" description="Helical" evidence="11">
    <location>
        <begin position="495"/>
        <end position="518"/>
    </location>
</feature>
<keyword evidence="9 11" id="KW-0472">Membrane</keyword>
<dbReference type="PANTHER" id="PTHR23501">
    <property type="entry name" value="MAJOR FACILITATOR SUPERFAMILY"/>
    <property type="match status" value="1"/>
</dbReference>
<feature type="transmembrane region" description="Helical" evidence="11">
    <location>
        <begin position="75"/>
        <end position="97"/>
    </location>
</feature>
<feature type="domain" description="Major facilitator superfamily (MFS) profile" evidence="12">
    <location>
        <begin position="88"/>
        <end position="595"/>
    </location>
</feature>
<organism evidence="13 14">
    <name type="scientific">Colletotrichum chlorophyti</name>
    <dbReference type="NCBI Taxonomy" id="708187"/>
    <lineage>
        <taxon>Eukaryota</taxon>
        <taxon>Fungi</taxon>
        <taxon>Dikarya</taxon>
        <taxon>Ascomycota</taxon>
        <taxon>Pezizomycotina</taxon>
        <taxon>Sordariomycetes</taxon>
        <taxon>Hypocreomycetidae</taxon>
        <taxon>Glomerellales</taxon>
        <taxon>Glomerellaceae</taxon>
        <taxon>Colletotrichum</taxon>
    </lineage>
</organism>
<feature type="transmembrane region" description="Helical" evidence="11">
    <location>
        <begin position="153"/>
        <end position="170"/>
    </location>
</feature>
<evidence type="ECO:0000259" key="12">
    <source>
        <dbReference type="PROSITE" id="PS50850"/>
    </source>
</evidence>
<feature type="transmembrane region" description="Helical" evidence="11">
    <location>
        <begin position="432"/>
        <end position="451"/>
    </location>
</feature>
<dbReference type="GO" id="GO:0006826">
    <property type="term" value="P:iron ion transport"/>
    <property type="evidence" value="ECO:0007669"/>
    <property type="project" value="UniProtKB-KW"/>
</dbReference>
<dbReference type="FunFam" id="1.20.1250.20:FF:000284">
    <property type="entry name" value="Siderophore iron transporter mirB"/>
    <property type="match status" value="1"/>
</dbReference>
<feature type="transmembrane region" description="Helical" evidence="11">
    <location>
        <begin position="361"/>
        <end position="383"/>
    </location>
</feature>
<evidence type="ECO:0000256" key="8">
    <source>
        <dbReference type="ARBA" id="ARBA00023065"/>
    </source>
</evidence>
<feature type="transmembrane region" description="Helical" evidence="11">
    <location>
        <begin position="403"/>
        <end position="423"/>
    </location>
</feature>
<dbReference type="Proteomes" id="UP000186583">
    <property type="component" value="Unassembled WGS sequence"/>
</dbReference>
<evidence type="ECO:0000256" key="10">
    <source>
        <dbReference type="SAM" id="MobiDB-lite"/>
    </source>
</evidence>
<feature type="transmembrane region" description="Helical" evidence="11">
    <location>
        <begin position="572"/>
        <end position="589"/>
    </location>
</feature>
<dbReference type="EMBL" id="MPGH01000084">
    <property type="protein sequence ID" value="OLN89086.1"/>
    <property type="molecule type" value="Genomic_DNA"/>
</dbReference>
<feature type="transmembrane region" description="Helical" evidence="11">
    <location>
        <begin position="295"/>
        <end position="316"/>
    </location>
</feature>
<evidence type="ECO:0000256" key="5">
    <source>
        <dbReference type="ARBA" id="ARBA00022692"/>
    </source>
</evidence>
<accession>A0A1Q8RWR5</accession>
<reference evidence="13 14" key="1">
    <citation type="submission" date="2016-11" db="EMBL/GenBank/DDBJ databases">
        <title>Draft Genome Assembly of Colletotrichum chlorophyti a pathogen of herbaceous plants.</title>
        <authorList>
            <person name="Gan P."/>
            <person name="Narusaka M."/>
            <person name="Tsushima A."/>
            <person name="Narusaka Y."/>
            <person name="Takano Y."/>
            <person name="Shirasu K."/>
        </authorList>
    </citation>
    <scope>NUCLEOTIDE SEQUENCE [LARGE SCALE GENOMIC DNA]</scope>
    <source>
        <strain evidence="13 14">NTL11</strain>
    </source>
</reference>
<keyword evidence="3" id="KW-0813">Transport</keyword>
<sequence>MARIMHLFLDKLRLGRTRSPDNSGLPSVGDQEAANVSSPKAGPAIDPDNISTSKAINDSMTISPEAQVGVKKIEAVTLTWSSLSLVLFLINIWLIFLTNGFRISVLASLAPFVTSEWQFHSLTAVIYVVSSAMASATYIPVAKLLDTWGRAEAFLFMVVLATLGVILQGASRNLPTFCAGEVLYDVGFSGIVYAICVLAADVTSLRNRALAFAFTSSPYMVTAFAGPKSAEGFLLNVTWRWGFGAFAIIVPCMTVPMAIHLKYHERKAIKTGLYEKEPRSTAPIMQKARRALIEFDLPGVFLLAGGLVVFLLPFTIAAKAPNGWASDYIIAMLVVGFVTLVGFALYEIYLAPAPFINGKFLLDRTVIAACMINFTYQISYYCWNSYFTSFLQVVCNISVSEAGYINNTFQVVSGIVCFAYGYAIRVTGRFKWLYYVAIPLFIFGQGLMIRFRQPNQYIGYIIMCEIFMSLGGSVFILLGQVACLAAVDHQNVASVLALLFVVGGIGGSIGYTISGAIWTNTFLPALQRNLPESVVGNATLIFGSLPTQLSYPIGSPERVAIQEAYGYAQTRMLAVGTGIAAVMFIWIYFMRNINVNTKAVQTKGTVF</sequence>
<evidence type="ECO:0000313" key="13">
    <source>
        <dbReference type="EMBL" id="OLN89086.1"/>
    </source>
</evidence>
<feature type="region of interest" description="Disordered" evidence="10">
    <location>
        <begin position="19"/>
        <end position="47"/>
    </location>
</feature>
<dbReference type="Pfam" id="PF07690">
    <property type="entry name" value="MFS_1"/>
    <property type="match status" value="1"/>
</dbReference>
<gene>
    <name evidence="13" type="ORF">CCHL11_05988</name>
</gene>
<dbReference type="InterPro" id="IPR011701">
    <property type="entry name" value="MFS"/>
</dbReference>
<dbReference type="OrthoDB" id="4078873at2759"/>
<evidence type="ECO:0000313" key="14">
    <source>
        <dbReference type="Proteomes" id="UP000186583"/>
    </source>
</evidence>
<dbReference type="GO" id="GO:0022857">
    <property type="term" value="F:transmembrane transporter activity"/>
    <property type="evidence" value="ECO:0007669"/>
    <property type="project" value="InterPro"/>
</dbReference>
<evidence type="ECO:0000256" key="6">
    <source>
        <dbReference type="ARBA" id="ARBA00022989"/>
    </source>
</evidence>
<protein>
    <submittedName>
        <fullName evidence="13">Siderophore iron transporter mirB 6</fullName>
    </submittedName>
</protein>
<dbReference type="InterPro" id="IPR036259">
    <property type="entry name" value="MFS_trans_sf"/>
</dbReference>
<feature type="transmembrane region" description="Helical" evidence="11">
    <location>
        <begin position="117"/>
        <end position="141"/>
    </location>
</feature>
<comment type="similarity">
    <text evidence="2">Belongs to the major facilitator superfamily.</text>
</comment>
<dbReference type="Gene3D" id="1.20.1250.20">
    <property type="entry name" value="MFS general substrate transporter like domains"/>
    <property type="match status" value="2"/>
</dbReference>
<evidence type="ECO:0000256" key="11">
    <source>
        <dbReference type="SAM" id="Phobius"/>
    </source>
</evidence>
<dbReference type="InterPro" id="IPR020846">
    <property type="entry name" value="MFS_dom"/>
</dbReference>
<dbReference type="SUPFAM" id="SSF103473">
    <property type="entry name" value="MFS general substrate transporter"/>
    <property type="match status" value="1"/>
</dbReference>
<keyword evidence="8" id="KW-0406">Ion transport</keyword>
<dbReference type="GO" id="GO:0005886">
    <property type="term" value="C:plasma membrane"/>
    <property type="evidence" value="ECO:0007669"/>
    <property type="project" value="TreeGrafter"/>
</dbReference>
<keyword evidence="5 11" id="KW-0812">Transmembrane</keyword>
<name>A0A1Q8RWR5_9PEZI</name>
<feature type="transmembrane region" description="Helical" evidence="11">
    <location>
        <begin position="328"/>
        <end position="349"/>
    </location>
</feature>
<comment type="subcellular location">
    <subcellularLocation>
        <location evidence="1">Membrane</location>
        <topology evidence="1">Multi-pass membrane protein</topology>
    </subcellularLocation>
</comment>
<evidence type="ECO:0000256" key="4">
    <source>
        <dbReference type="ARBA" id="ARBA00022496"/>
    </source>
</evidence>
<keyword evidence="14" id="KW-1185">Reference proteome</keyword>
<evidence type="ECO:0000256" key="3">
    <source>
        <dbReference type="ARBA" id="ARBA00022448"/>
    </source>
</evidence>
<comment type="caution">
    <text evidence="13">The sequence shown here is derived from an EMBL/GenBank/DDBJ whole genome shotgun (WGS) entry which is preliminary data.</text>
</comment>